<dbReference type="AlphaFoldDB" id="A0A2T2N5E5"/>
<evidence type="ECO:0000256" key="1">
    <source>
        <dbReference type="SAM" id="MobiDB-lite"/>
    </source>
</evidence>
<reference evidence="3 4" key="1">
    <citation type="journal article" date="2018" name="Front. Microbiol.">
        <title>Genome-Wide Analysis of Corynespora cassiicola Leaf Fall Disease Putative Effectors.</title>
        <authorList>
            <person name="Lopez D."/>
            <person name="Ribeiro S."/>
            <person name="Label P."/>
            <person name="Fumanal B."/>
            <person name="Venisse J.S."/>
            <person name="Kohler A."/>
            <person name="de Oliveira R.R."/>
            <person name="Labutti K."/>
            <person name="Lipzen A."/>
            <person name="Lail K."/>
            <person name="Bauer D."/>
            <person name="Ohm R.A."/>
            <person name="Barry K.W."/>
            <person name="Spatafora J."/>
            <person name="Grigoriev I.V."/>
            <person name="Martin F.M."/>
            <person name="Pujade-Renaud V."/>
        </authorList>
    </citation>
    <scope>NUCLEOTIDE SEQUENCE [LARGE SCALE GENOMIC DNA]</scope>
    <source>
        <strain evidence="3 4">Philippines</strain>
    </source>
</reference>
<keyword evidence="4" id="KW-1185">Reference proteome</keyword>
<name>A0A2T2N5E5_CORCC</name>
<gene>
    <name evidence="3" type="ORF">BS50DRAFT_212438</name>
</gene>
<feature type="signal peptide" evidence="2">
    <location>
        <begin position="1"/>
        <end position="19"/>
    </location>
</feature>
<organism evidence="3 4">
    <name type="scientific">Corynespora cassiicola Philippines</name>
    <dbReference type="NCBI Taxonomy" id="1448308"/>
    <lineage>
        <taxon>Eukaryota</taxon>
        <taxon>Fungi</taxon>
        <taxon>Dikarya</taxon>
        <taxon>Ascomycota</taxon>
        <taxon>Pezizomycotina</taxon>
        <taxon>Dothideomycetes</taxon>
        <taxon>Pleosporomycetidae</taxon>
        <taxon>Pleosporales</taxon>
        <taxon>Corynesporascaceae</taxon>
        <taxon>Corynespora</taxon>
    </lineage>
</organism>
<protein>
    <recommendedName>
        <fullName evidence="5">Secreted protein</fullName>
    </recommendedName>
</protein>
<dbReference type="Proteomes" id="UP000240883">
    <property type="component" value="Unassembled WGS sequence"/>
</dbReference>
<feature type="compositionally biased region" description="Basic and acidic residues" evidence="1">
    <location>
        <begin position="189"/>
        <end position="204"/>
    </location>
</feature>
<accession>A0A2T2N5E5</accession>
<evidence type="ECO:0000256" key="2">
    <source>
        <dbReference type="SAM" id="SignalP"/>
    </source>
</evidence>
<proteinExistence type="predicted"/>
<evidence type="ECO:0008006" key="5">
    <source>
        <dbReference type="Google" id="ProtNLM"/>
    </source>
</evidence>
<evidence type="ECO:0000313" key="3">
    <source>
        <dbReference type="EMBL" id="PSN60238.1"/>
    </source>
</evidence>
<sequence length="217" mass="24329">MFSFPTAVLLFSSALLARAAVTQADFSGLGNIHVLNSSDWRTVTLDQQVGCIDKHGNFITGEDASECGVFYREPEYPWTLSTDAGNCTFKDTTRERNTDSRYGKSTYAWSCTTPHEAIIYDELYTIDGFPEVFLCHGDIVCYYDAKRAPEGDEKLSLWQFKWGSGQRGITPGHIQLLLLWKKIGDLPKREGEKKTPGPRIELHDGLQIPLQGEQAES</sequence>
<dbReference type="OrthoDB" id="3775566at2759"/>
<feature type="chain" id="PRO_5015544708" description="Secreted protein" evidence="2">
    <location>
        <begin position="20"/>
        <end position="217"/>
    </location>
</feature>
<feature type="region of interest" description="Disordered" evidence="1">
    <location>
        <begin position="189"/>
        <end position="217"/>
    </location>
</feature>
<evidence type="ECO:0000313" key="4">
    <source>
        <dbReference type="Proteomes" id="UP000240883"/>
    </source>
</evidence>
<dbReference type="EMBL" id="KZ678150">
    <property type="protein sequence ID" value="PSN60238.1"/>
    <property type="molecule type" value="Genomic_DNA"/>
</dbReference>
<keyword evidence="2" id="KW-0732">Signal</keyword>